<organism evidence="1 2">
    <name type="scientific">Methanococcoides burtonii (strain DSM 6242 / NBRC 107633 / OCM 468 / ACE-M)</name>
    <dbReference type="NCBI Taxonomy" id="259564"/>
    <lineage>
        <taxon>Archaea</taxon>
        <taxon>Methanobacteriati</taxon>
        <taxon>Methanobacteriota</taxon>
        <taxon>Stenosarchaea group</taxon>
        <taxon>Methanomicrobia</taxon>
        <taxon>Methanosarcinales</taxon>
        <taxon>Methanosarcinaceae</taxon>
        <taxon>Methanococcoides</taxon>
    </lineage>
</organism>
<accession>Q12ZE2</accession>
<dbReference type="KEGG" id="mbu:Mbur_0173"/>
<keyword evidence="2" id="KW-1185">Reference proteome</keyword>
<evidence type="ECO:0000313" key="1">
    <source>
        <dbReference type="EMBL" id="ABE51184.1"/>
    </source>
</evidence>
<dbReference type="AlphaFoldDB" id="Q12ZE2"/>
<dbReference type="EMBL" id="CP000300">
    <property type="protein sequence ID" value="ABE51184.1"/>
    <property type="molecule type" value="Genomic_DNA"/>
</dbReference>
<dbReference type="Proteomes" id="UP000001979">
    <property type="component" value="Chromosome"/>
</dbReference>
<gene>
    <name evidence="1" type="ordered locus">Mbur_0173</name>
</gene>
<evidence type="ECO:0000313" key="2">
    <source>
        <dbReference type="Proteomes" id="UP000001979"/>
    </source>
</evidence>
<proteinExistence type="predicted"/>
<sequence length="294" mass="34119">MISVFHPNLLFCNLSDWDDEIFQDSFISELLSHLDNIDFLGFRFGWSSELSCAFWEEAPWRGDSYYENLLLDVLYQQIVELEYFFESPPDGECQVKSDINLQLADTVHASWLTLIHRILHSQCNTLIPVKFGSSNNESITCSCDCSSKCYSNEYLLVSNPDDWYTKVDFMDLCPSSVDNWYSKIKVAISLCHKQEFFSNEFKISIDNIKFKNKFISDFLDLNDAIYKRTIIRKLTKVLTLNHSEAALDGGLQEELIRGVYRLRISGGRRMHYVEELGIKTFISFNSTSGHDRLH</sequence>
<name>Q12ZE2_METBU</name>
<reference evidence="2" key="1">
    <citation type="journal article" date="2009" name="ISME J.">
        <title>The genome sequence of the psychrophilic archaeon, Methanococcoides burtonii: the role of genome evolution in cold adaptation.</title>
        <authorList>
            <person name="Allen M.A."/>
            <person name="Lauro F.M."/>
            <person name="Williams T.J."/>
            <person name="Burg D."/>
            <person name="Siddiqui K.S."/>
            <person name="De Francisci D."/>
            <person name="Chong K.W."/>
            <person name="Pilak O."/>
            <person name="Chew H.H."/>
            <person name="De Maere M.Z."/>
            <person name="Ting L."/>
            <person name="Katrib M."/>
            <person name="Ng C."/>
            <person name="Sowers K.R."/>
            <person name="Galperin M.Y."/>
            <person name="Anderson I.J."/>
            <person name="Ivanova N."/>
            <person name="Dalin E."/>
            <person name="Martinez M."/>
            <person name="Lapidus A."/>
            <person name="Hauser L."/>
            <person name="Land M."/>
            <person name="Thomas T."/>
            <person name="Cavicchioli R."/>
        </authorList>
    </citation>
    <scope>NUCLEOTIDE SEQUENCE [LARGE SCALE GENOMIC DNA]</scope>
    <source>
        <strain evidence="2">DSM 6242 / NBRC 107633 / OCM 468 / ACE-M</strain>
    </source>
</reference>
<protein>
    <submittedName>
        <fullName evidence="1">Uncharacterized protein</fullName>
    </submittedName>
</protein>
<dbReference type="HOGENOM" id="CLU_945300_0_0_2"/>